<evidence type="ECO:0000256" key="4">
    <source>
        <dbReference type="ARBA" id="ARBA00023277"/>
    </source>
</evidence>
<dbReference type="InterPro" id="IPR050314">
    <property type="entry name" value="Glycosyl_Hydrlase_18"/>
</dbReference>
<dbReference type="InterPro" id="IPR029070">
    <property type="entry name" value="Chitinase_insertion_sf"/>
</dbReference>
<dbReference type="InterPro" id="IPR036116">
    <property type="entry name" value="FN3_sf"/>
</dbReference>
<evidence type="ECO:0000259" key="7">
    <source>
        <dbReference type="PROSITE" id="PS50853"/>
    </source>
</evidence>
<dbReference type="SUPFAM" id="SSF51445">
    <property type="entry name" value="(Trans)glycosidases"/>
    <property type="match status" value="1"/>
</dbReference>
<dbReference type="GO" id="GO:0016798">
    <property type="term" value="F:hydrolase activity, acting on glycosyl bonds"/>
    <property type="evidence" value="ECO:0007669"/>
    <property type="project" value="UniProtKB-KW"/>
</dbReference>
<dbReference type="PANTHER" id="PTHR11177:SF317">
    <property type="entry name" value="CHITINASE 12-RELATED"/>
    <property type="match status" value="1"/>
</dbReference>
<keyword evidence="2 9" id="KW-0378">Hydrolase</keyword>
<gene>
    <name evidence="9" type="ORF">ACFPFO_15115</name>
</gene>
<dbReference type="EMBL" id="JBHSJG010000038">
    <property type="protein sequence ID" value="MFC4989074.1"/>
    <property type="molecule type" value="Genomic_DNA"/>
</dbReference>
<evidence type="ECO:0000256" key="3">
    <source>
        <dbReference type="ARBA" id="ARBA00023024"/>
    </source>
</evidence>
<name>A0ABD5QHN3_9EURY</name>
<dbReference type="SMART" id="SM00636">
    <property type="entry name" value="Glyco_18"/>
    <property type="match status" value="1"/>
</dbReference>
<feature type="region of interest" description="Disordered" evidence="6">
    <location>
        <begin position="227"/>
        <end position="252"/>
    </location>
</feature>
<dbReference type="Pfam" id="PF00704">
    <property type="entry name" value="Glyco_hydro_18"/>
    <property type="match status" value="1"/>
</dbReference>
<dbReference type="SMART" id="SM00060">
    <property type="entry name" value="FN3"/>
    <property type="match status" value="1"/>
</dbReference>
<keyword evidence="3" id="KW-0146">Chitin degradation</keyword>
<dbReference type="InterPro" id="IPR001223">
    <property type="entry name" value="Glyco_hydro18_cat"/>
</dbReference>
<dbReference type="InterPro" id="IPR003961">
    <property type="entry name" value="FN3_dom"/>
</dbReference>
<dbReference type="PROSITE" id="PS51910">
    <property type="entry name" value="GH18_2"/>
    <property type="match status" value="1"/>
</dbReference>
<proteinExistence type="inferred from homology"/>
<dbReference type="InterPro" id="IPR011583">
    <property type="entry name" value="Chitinase_II/V-like_cat"/>
</dbReference>
<dbReference type="Gene3D" id="3.10.50.10">
    <property type="match status" value="1"/>
</dbReference>
<dbReference type="InterPro" id="IPR013783">
    <property type="entry name" value="Ig-like_fold"/>
</dbReference>
<protein>
    <submittedName>
        <fullName evidence="9">Glycosyl hydrolase family 18 protein</fullName>
    </submittedName>
</protein>
<comment type="caution">
    <text evidence="9">The sequence shown here is derived from an EMBL/GenBank/DDBJ whole genome shotgun (WGS) entry which is preliminary data.</text>
</comment>
<feature type="domain" description="Fibronectin type-III" evidence="7">
    <location>
        <begin position="193"/>
        <end position="283"/>
    </location>
</feature>
<dbReference type="RefSeq" id="WP_224828472.1">
    <property type="nucleotide sequence ID" value="NZ_JAIVEF010000006.1"/>
</dbReference>
<dbReference type="Gene3D" id="2.60.40.10">
    <property type="entry name" value="Immunoglobulins"/>
    <property type="match status" value="1"/>
</dbReference>
<keyword evidence="10" id="KW-1185">Reference proteome</keyword>
<feature type="region of interest" description="Disordered" evidence="6">
    <location>
        <begin position="168"/>
        <end position="196"/>
    </location>
</feature>
<dbReference type="GO" id="GO:0006032">
    <property type="term" value="P:chitin catabolic process"/>
    <property type="evidence" value="ECO:0007669"/>
    <property type="project" value="UniProtKB-KW"/>
</dbReference>
<dbReference type="CDD" id="cd12215">
    <property type="entry name" value="ChiC_BD"/>
    <property type="match status" value="3"/>
</dbReference>
<reference evidence="9 10" key="1">
    <citation type="journal article" date="2019" name="Int. J. Syst. Evol. Microbiol.">
        <title>The Global Catalogue of Microorganisms (GCM) 10K type strain sequencing project: providing services to taxonomists for standard genome sequencing and annotation.</title>
        <authorList>
            <consortium name="The Broad Institute Genomics Platform"/>
            <consortium name="The Broad Institute Genome Sequencing Center for Infectious Disease"/>
            <person name="Wu L."/>
            <person name="Ma J."/>
        </authorList>
    </citation>
    <scope>NUCLEOTIDE SEQUENCE [LARGE SCALE GENOMIC DNA]</scope>
    <source>
        <strain evidence="9 10">CGMCC 1.15824</strain>
    </source>
</reference>
<evidence type="ECO:0000259" key="8">
    <source>
        <dbReference type="PROSITE" id="PS51910"/>
    </source>
</evidence>
<sequence length="652" mass="73955">MKESRRRILQKSSILAGLLVGVNTISAASNEYPDWESDVIYTTGDRIIYEGYMWEAQWWTRGEKPRSSLDVWKRLRALDESYNYLTWYPENVYEGGDRVVHEGYIWDAQWWTRGDEPTGAARVWKRYSALDESYDHPTWYLENVYEEGDRVVHDGYVWEAQWWTQGDEPSLNASNGPWDQIGQAGNDQPQPGEPTGVKAVEVQPTRITLEWNALNGVSSYRVYRRTTDNGSTGEKPVVGETTDPAFTDDGLDEGTEYTYEVTASMDGVEGPSSSPVTVRTTESAPSDPQSEQRIVGYYTSWSRYDQEYYPSDVPLEKVTHLIYAFMDIESDGTVTFYDQYADPLNLDALRDLKEQHPETTMQLSIGGWTLSEHFSDAALTQENRERFAQTAIDLMREYDFDGIDIDWEYPDGGGAPGNTEREEDPENFVLLLEEVRQQLDDAETTDGQEYELSIAAATDPHKAAALDVPAIAEYVDFVSVMNYDYTGTWSSLTNHNGKLYAADDDPGPDRYSGDAGMKGWAGEGMPKEKLVYGTGFFGYGFVGVPDENNGLYQPFDDAADLNRGDPGETDYPYVSDLLESQPSYERHWDDEAKVPYVYSVEDGVFITYEDVDSVGIKAEYVQEHQYGGMMFWEFYGDRNETLLDKITTVLGD</sequence>
<dbReference type="Proteomes" id="UP001595925">
    <property type="component" value="Unassembled WGS sequence"/>
</dbReference>
<keyword evidence="5" id="KW-0326">Glycosidase</keyword>
<dbReference type="SMART" id="SM00495">
    <property type="entry name" value="ChtBD3"/>
    <property type="match status" value="3"/>
</dbReference>
<keyword evidence="3" id="KW-0624">Polysaccharide degradation</keyword>
<dbReference type="Gene3D" id="2.10.10.20">
    <property type="entry name" value="Carbohydrate-binding module superfamily 5/12"/>
    <property type="match status" value="3"/>
</dbReference>
<dbReference type="InterPro" id="IPR036573">
    <property type="entry name" value="CBM_sf_5/12"/>
</dbReference>
<dbReference type="InterPro" id="IPR001579">
    <property type="entry name" value="Glyco_hydro_18_chit_AS"/>
</dbReference>
<comment type="similarity">
    <text evidence="1">Belongs to the glycosyl hydrolase 18 family. Chitinase class II subfamily.</text>
</comment>
<dbReference type="PROSITE" id="PS50853">
    <property type="entry name" value="FN3"/>
    <property type="match status" value="1"/>
</dbReference>
<dbReference type="Pfam" id="PF00041">
    <property type="entry name" value="fn3"/>
    <property type="match status" value="1"/>
</dbReference>
<dbReference type="CDD" id="cd06548">
    <property type="entry name" value="GH18_chitinase"/>
    <property type="match status" value="1"/>
</dbReference>
<dbReference type="CDD" id="cd00063">
    <property type="entry name" value="FN3"/>
    <property type="match status" value="1"/>
</dbReference>
<feature type="domain" description="GH18" evidence="8">
    <location>
        <begin position="292"/>
        <end position="652"/>
    </location>
</feature>
<dbReference type="InterPro" id="IPR017853">
    <property type="entry name" value="GH"/>
</dbReference>
<dbReference type="InterPro" id="IPR003610">
    <property type="entry name" value="CBM5/12"/>
</dbReference>
<evidence type="ECO:0000256" key="2">
    <source>
        <dbReference type="ARBA" id="ARBA00022801"/>
    </source>
</evidence>
<evidence type="ECO:0000256" key="6">
    <source>
        <dbReference type="SAM" id="MobiDB-lite"/>
    </source>
</evidence>
<accession>A0ABD5QHN3</accession>
<evidence type="ECO:0000313" key="9">
    <source>
        <dbReference type="EMBL" id="MFC4989074.1"/>
    </source>
</evidence>
<dbReference type="Pfam" id="PF02839">
    <property type="entry name" value="CBM_5_12"/>
    <property type="match status" value="2"/>
</dbReference>
<evidence type="ECO:0000256" key="5">
    <source>
        <dbReference type="ARBA" id="ARBA00023295"/>
    </source>
</evidence>
<dbReference type="Gene3D" id="3.20.20.80">
    <property type="entry name" value="Glycosidases"/>
    <property type="match status" value="1"/>
</dbReference>
<feature type="region of interest" description="Disordered" evidence="6">
    <location>
        <begin position="265"/>
        <end position="290"/>
    </location>
</feature>
<evidence type="ECO:0000256" key="1">
    <source>
        <dbReference type="ARBA" id="ARBA00009121"/>
    </source>
</evidence>
<feature type="compositionally biased region" description="Polar residues" evidence="6">
    <location>
        <begin position="271"/>
        <end position="290"/>
    </location>
</feature>
<dbReference type="PROSITE" id="PS01095">
    <property type="entry name" value="GH18_1"/>
    <property type="match status" value="1"/>
</dbReference>
<keyword evidence="4" id="KW-0119">Carbohydrate metabolism</keyword>
<organism evidence="9 10">
    <name type="scientific">Saliphagus infecundisoli</name>
    <dbReference type="NCBI Taxonomy" id="1849069"/>
    <lineage>
        <taxon>Archaea</taxon>
        <taxon>Methanobacteriati</taxon>
        <taxon>Methanobacteriota</taxon>
        <taxon>Stenosarchaea group</taxon>
        <taxon>Halobacteria</taxon>
        <taxon>Halobacteriales</taxon>
        <taxon>Natrialbaceae</taxon>
        <taxon>Saliphagus</taxon>
    </lineage>
</organism>
<dbReference type="SUPFAM" id="SSF49265">
    <property type="entry name" value="Fibronectin type III"/>
    <property type="match status" value="1"/>
</dbReference>
<dbReference type="AlphaFoldDB" id="A0ABD5QHN3"/>
<evidence type="ECO:0000313" key="10">
    <source>
        <dbReference type="Proteomes" id="UP001595925"/>
    </source>
</evidence>
<dbReference type="PANTHER" id="PTHR11177">
    <property type="entry name" value="CHITINASE"/>
    <property type="match status" value="1"/>
</dbReference>
<feature type="compositionally biased region" description="Polar residues" evidence="6">
    <location>
        <begin position="171"/>
        <end position="189"/>
    </location>
</feature>
<dbReference type="SUPFAM" id="SSF51055">
    <property type="entry name" value="Carbohydrate binding domain"/>
    <property type="match status" value="3"/>
</dbReference>
<dbReference type="SUPFAM" id="SSF54556">
    <property type="entry name" value="Chitinase insertion domain"/>
    <property type="match status" value="1"/>
</dbReference>